<dbReference type="PANTHER" id="PTHR43103:SF6">
    <property type="entry name" value="PUTATIVE-RELATED"/>
    <property type="match status" value="1"/>
</dbReference>
<dbReference type="Pfam" id="PF01370">
    <property type="entry name" value="Epimerase"/>
    <property type="match status" value="1"/>
</dbReference>
<dbReference type="AlphaFoldDB" id="A0ABD5PFK6"/>
<name>A0ABD5PFK6_9EURY</name>
<feature type="domain" description="NAD-dependent epimerase/dehydratase" evidence="1">
    <location>
        <begin position="11"/>
        <end position="248"/>
    </location>
</feature>
<dbReference type="PANTHER" id="PTHR43103">
    <property type="entry name" value="NUCLEOSIDE-DIPHOSPHATE-SUGAR EPIMERASE"/>
    <property type="match status" value="1"/>
</dbReference>
<accession>A0ABD5PFK6</accession>
<evidence type="ECO:0000313" key="3">
    <source>
        <dbReference type="Proteomes" id="UP001595921"/>
    </source>
</evidence>
<comment type="caution">
    <text evidence="2">The sequence shown here is derived from an EMBL/GenBank/DDBJ whole genome shotgun (WGS) entry which is preliminary data.</text>
</comment>
<sequence length="324" mass="34325">MSPTTADRPTALVTGGLGRSGRWIADRLAGDYDVVCVDRNQPGFEVPERPHVDFRAVDLTDRGATFDLVGDLDPDAVVHWAAIPSPTRHAGGEVFETNTLATYNVLVAAGRAGARVVQASSESAYGFPFAEETPLPDFLPVTESHPCRPEDPYGLSKVVGEETAESVVRRYGVPVVSVRPSWIQYPGEYACRSLPSVEAVTATDSSADLDREALAAGAGNCWSYVDVRDVADLVAAALDAPPEDDAGEATHEAVHAAAADTYLGVPTAEAVEAYFGRLPEDCTLEGEASALSTAKAAALFDWSPAHVWREAADESVLEPSLLAE</sequence>
<dbReference type="RefSeq" id="WP_267621461.1">
    <property type="nucleotide sequence ID" value="NZ_JAODIW010000006.1"/>
</dbReference>
<dbReference type="Proteomes" id="UP001595921">
    <property type="component" value="Unassembled WGS sequence"/>
</dbReference>
<dbReference type="InterPro" id="IPR036291">
    <property type="entry name" value="NAD(P)-bd_dom_sf"/>
</dbReference>
<reference evidence="2 3" key="1">
    <citation type="journal article" date="2019" name="Int. J. Syst. Evol. Microbiol.">
        <title>The Global Catalogue of Microorganisms (GCM) 10K type strain sequencing project: providing services to taxonomists for standard genome sequencing and annotation.</title>
        <authorList>
            <consortium name="The Broad Institute Genomics Platform"/>
            <consortium name="The Broad Institute Genome Sequencing Center for Infectious Disease"/>
            <person name="Wu L."/>
            <person name="Ma J."/>
        </authorList>
    </citation>
    <scope>NUCLEOTIDE SEQUENCE [LARGE SCALE GENOMIC DNA]</scope>
    <source>
        <strain evidence="2 3">CGMCC 1.12553</strain>
    </source>
</reference>
<evidence type="ECO:0000259" key="1">
    <source>
        <dbReference type="Pfam" id="PF01370"/>
    </source>
</evidence>
<dbReference type="SUPFAM" id="SSF51735">
    <property type="entry name" value="NAD(P)-binding Rossmann-fold domains"/>
    <property type="match status" value="1"/>
</dbReference>
<keyword evidence="3" id="KW-1185">Reference proteome</keyword>
<dbReference type="InterPro" id="IPR001509">
    <property type="entry name" value="Epimerase_deHydtase"/>
</dbReference>
<protein>
    <submittedName>
        <fullName evidence="2">NAD-dependent epimerase/dehydratase family protein</fullName>
    </submittedName>
</protein>
<organism evidence="2 3">
    <name type="scientific">Halobium salinum</name>
    <dbReference type="NCBI Taxonomy" id="1364940"/>
    <lineage>
        <taxon>Archaea</taxon>
        <taxon>Methanobacteriati</taxon>
        <taxon>Methanobacteriota</taxon>
        <taxon>Stenosarchaea group</taxon>
        <taxon>Halobacteria</taxon>
        <taxon>Halobacteriales</taxon>
        <taxon>Haloferacaceae</taxon>
        <taxon>Halobium</taxon>
    </lineage>
</organism>
<evidence type="ECO:0000313" key="2">
    <source>
        <dbReference type="EMBL" id="MFC4359696.1"/>
    </source>
</evidence>
<dbReference type="EMBL" id="JBHSDS010000008">
    <property type="protein sequence ID" value="MFC4359696.1"/>
    <property type="molecule type" value="Genomic_DNA"/>
</dbReference>
<dbReference type="Gene3D" id="3.40.50.720">
    <property type="entry name" value="NAD(P)-binding Rossmann-like Domain"/>
    <property type="match status" value="1"/>
</dbReference>
<proteinExistence type="predicted"/>
<gene>
    <name evidence="2" type="ORF">ACFO0N_17260</name>
</gene>